<dbReference type="Proteomes" id="UP000261520">
    <property type="component" value="Unplaced"/>
</dbReference>
<sequence>MLCLCRRKERQEKKDPKEITVIDPASNQYYYWLLVITVPVMYNWTFIIARACFEELQTDYLYMWFFLDFASDALYIADMVFRTRTGYLEQGLLVKEELKLRERYMESFQFKLDAASMVPTDVLYLILGVKFPEIRLNKLLRFNRMMEFFQRTETRTNFPNALRISNLVMYIVIIIHWNACLYYSFSKAIGQYYYYSYYYYY</sequence>
<comment type="subcellular location">
    <subcellularLocation>
        <location evidence="1">Membrane</location>
        <topology evidence="1">Multi-pass membrane protein</topology>
    </subcellularLocation>
</comment>
<evidence type="ECO:0000313" key="10">
    <source>
        <dbReference type="Ensembl" id="ENSPMGP00000008337.1"/>
    </source>
</evidence>
<protein>
    <recommendedName>
        <fullName evidence="9">Ion transport domain-containing protein</fullName>
    </recommendedName>
</protein>
<evidence type="ECO:0000259" key="9">
    <source>
        <dbReference type="Pfam" id="PF00520"/>
    </source>
</evidence>
<accession>A0A3B3ZUF3</accession>
<dbReference type="AlphaFoldDB" id="A0A3B3ZUF3"/>
<dbReference type="Ensembl" id="ENSPMGT00000008873.1">
    <property type="protein sequence ID" value="ENSPMGP00000008337.1"/>
    <property type="gene ID" value="ENSPMGG00000006905.1"/>
</dbReference>
<dbReference type="GO" id="GO:0005886">
    <property type="term" value="C:plasma membrane"/>
    <property type="evidence" value="ECO:0007669"/>
    <property type="project" value="TreeGrafter"/>
</dbReference>
<proteinExistence type="predicted"/>
<dbReference type="GO" id="GO:0030552">
    <property type="term" value="F:cAMP binding"/>
    <property type="evidence" value="ECO:0007669"/>
    <property type="project" value="UniProtKB-KW"/>
</dbReference>
<evidence type="ECO:0000256" key="8">
    <source>
        <dbReference type="SAM" id="Phobius"/>
    </source>
</evidence>
<dbReference type="Gene3D" id="1.10.287.70">
    <property type="match status" value="1"/>
</dbReference>
<feature type="transmembrane region" description="Helical" evidence="8">
    <location>
        <begin position="61"/>
        <end position="81"/>
    </location>
</feature>
<evidence type="ECO:0000256" key="6">
    <source>
        <dbReference type="ARBA" id="ARBA00023136"/>
    </source>
</evidence>
<keyword evidence="11" id="KW-1185">Reference proteome</keyword>
<dbReference type="GO" id="GO:0005222">
    <property type="term" value="F:intracellularly cAMP-activated cation channel activity"/>
    <property type="evidence" value="ECO:0007669"/>
    <property type="project" value="TreeGrafter"/>
</dbReference>
<dbReference type="InterPro" id="IPR050866">
    <property type="entry name" value="CNG_cation_channel"/>
</dbReference>
<dbReference type="PANTHER" id="PTHR45638">
    <property type="entry name" value="CYCLIC NUCLEOTIDE-GATED CATION CHANNEL SUBUNIT A"/>
    <property type="match status" value="1"/>
</dbReference>
<dbReference type="InterPro" id="IPR005821">
    <property type="entry name" value="Ion_trans_dom"/>
</dbReference>
<organism evidence="10 11">
    <name type="scientific">Periophthalmus magnuspinnatus</name>
    <dbReference type="NCBI Taxonomy" id="409849"/>
    <lineage>
        <taxon>Eukaryota</taxon>
        <taxon>Metazoa</taxon>
        <taxon>Chordata</taxon>
        <taxon>Craniata</taxon>
        <taxon>Vertebrata</taxon>
        <taxon>Euteleostomi</taxon>
        <taxon>Actinopterygii</taxon>
        <taxon>Neopterygii</taxon>
        <taxon>Teleostei</taxon>
        <taxon>Neoteleostei</taxon>
        <taxon>Acanthomorphata</taxon>
        <taxon>Gobiaria</taxon>
        <taxon>Gobiiformes</taxon>
        <taxon>Gobioidei</taxon>
        <taxon>Gobiidae</taxon>
        <taxon>Oxudercinae</taxon>
        <taxon>Periophthalmus</taxon>
    </lineage>
</organism>
<feature type="domain" description="Ion transport" evidence="9">
    <location>
        <begin position="29"/>
        <end position="190"/>
    </location>
</feature>
<evidence type="ECO:0000313" key="11">
    <source>
        <dbReference type="Proteomes" id="UP000261520"/>
    </source>
</evidence>
<evidence type="ECO:0000256" key="1">
    <source>
        <dbReference type="ARBA" id="ARBA00004141"/>
    </source>
</evidence>
<reference evidence="10" key="2">
    <citation type="submission" date="2025-09" db="UniProtKB">
        <authorList>
            <consortium name="Ensembl"/>
        </authorList>
    </citation>
    <scope>IDENTIFICATION</scope>
</reference>
<feature type="transmembrane region" description="Helical" evidence="8">
    <location>
        <begin position="29"/>
        <end position="49"/>
    </location>
</feature>
<dbReference type="Pfam" id="PF00520">
    <property type="entry name" value="Ion_trans"/>
    <property type="match status" value="1"/>
</dbReference>
<dbReference type="GO" id="GO:0017071">
    <property type="term" value="C:intracellular cyclic nucleotide activated cation channel complex"/>
    <property type="evidence" value="ECO:0007669"/>
    <property type="project" value="TreeGrafter"/>
</dbReference>
<dbReference type="SUPFAM" id="SSF81324">
    <property type="entry name" value="Voltage-gated potassium channels"/>
    <property type="match status" value="1"/>
</dbReference>
<dbReference type="GO" id="GO:0030553">
    <property type="term" value="F:cGMP binding"/>
    <property type="evidence" value="ECO:0007669"/>
    <property type="project" value="TreeGrafter"/>
</dbReference>
<keyword evidence="6 8" id="KW-0472">Membrane</keyword>
<evidence type="ECO:0000256" key="2">
    <source>
        <dbReference type="ARBA" id="ARBA00022566"/>
    </source>
</evidence>
<evidence type="ECO:0000256" key="4">
    <source>
        <dbReference type="ARBA" id="ARBA00022741"/>
    </source>
</evidence>
<dbReference type="PANTHER" id="PTHR45638:SF9">
    <property type="entry name" value="CYCLIC NUCLEOTIDE-GATED CHANNEL ROD PHOTORECEPTOR SUBUNIT ALPHA"/>
    <property type="match status" value="1"/>
</dbReference>
<dbReference type="GO" id="GO:0044877">
    <property type="term" value="F:protein-containing complex binding"/>
    <property type="evidence" value="ECO:0007669"/>
    <property type="project" value="TreeGrafter"/>
</dbReference>
<feature type="transmembrane region" description="Helical" evidence="8">
    <location>
        <begin position="167"/>
        <end position="185"/>
    </location>
</feature>
<keyword evidence="3 8" id="KW-0812">Transmembrane</keyword>
<keyword evidence="7" id="KW-0114">cAMP</keyword>
<evidence type="ECO:0000256" key="7">
    <source>
        <dbReference type="ARBA" id="ARBA00023149"/>
    </source>
</evidence>
<keyword evidence="5 8" id="KW-1133">Transmembrane helix</keyword>
<dbReference type="STRING" id="409849.ENSPMGP00000008337"/>
<evidence type="ECO:0000256" key="3">
    <source>
        <dbReference type="ARBA" id="ARBA00022692"/>
    </source>
</evidence>
<keyword evidence="2" id="KW-0116">cAMP-binding</keyword>
<name>A0A3B3ZUF3_9GOBI</name>
<dbReference type="GO" id="GO:0005223">
    <property type="term" value="F:intracellularly cGMP-activated cation channel activity"/>
    <property type="evidence" value="ECO:0007669"/>
    <property type="project" value="TreeGrafter"/>
</dbReference>
<reference evidence="10" key="1">
    <citation type="submission" date="2025-08" db="UniProtKB">
        <authorList>
            <consortium name="Ensembl"/>
        </authorList>
    </citation>
    <scope>IDENTIFICATION</scope>
</reference>
<evidence type="ECO:0000256" key="5">
    <source>
        <dbReference type="ARBA" id="ARBA00022989"/>
    </source>
</evidence>
<keyword evidence="4" id="KW-0547">Nucleotide-binding</keyword>